<protein>
    <submittedName>
        <fullName evidence="3">Uncharacterized protein LOC117562758 isoform X1</fullName>
    </submittedName>
</protein>
<evidence type="ECO:0000313" key="2">
    <source>
        <dbReference type="Proteomes" id="UP000515161"/>
    </source>
</evidence>
<dbReference type="InParanoid" id="A0A6P8WBQ1"/>
<name>A0A6P8WBQ1_GYMAC</name>
<keyword evidence="1" id="KW-0812">Transmembrane</keyword>
<reference evidence="3" key="1">
    <citation type="submission" date="2025-08" db="UniProtKB">
        <authorList>
            <consortium name="RefSeq"/>
        </authorList>
    </citation>
    <scope>IDENTIFICATION</scope>
</reference>
<keyword evidence="2" id="KW-1185">Reference proteome</keyword>
<proteinExistence type="predicted"/>
<feature type="transmembrane region" description="Helical" evidence="1">
    <location>
        <begin position="47"/>
        <end position="76"/>
    </location>
</feature>
<keyword evidence="1" id="KW-0472">Membrane</keyword>
<dbReference type="OrthoDB" id="8923991at2759"/>
<accession>A0A6P8WBQ1</accession>
<gene>
    <name evidence="3" type="primary">LOC117562758</name>
</gene>
<sequence>MAKLELLRLFTFLLQETKDAAICSPKNNPCFFQTPNNPKALLRATSVLLNCPCCVVLHSLFLSLFFFLCLTLLSVFRLCLFTIMSDSVLEDLLRSADELVDQKEFRDDLRSADDLLCKLEAARAVPSVRKVCWKKRDSEGNLIFARPRSTRNDSNQAGCSRNTDPPVDAPDCDLVFAPAIAPETVEGFLRDLQQSLSDTTGDEVVAQTPSDSLLASTNWSTRKSFFSESWRAARPHLVNTVVAQANVGTHICQQCWSKTSVVRCRDCQPHPFFCADCDVSMHTRHPLHNRDATTAGYFQPLASTTHVVNMALCSCVRFVPVEIPDTICGCALSLKPGKTVTVITMNGKNVCLVS</sequence>
<dbReference type="CDD" id="cd19757">
    <property type="entry name" value="Bbox1"/>
    <property type="match status" value="1"/>
</dbReference>
<dbReference type="GeneID" id="117562758"/>
<keyword evidence="1" id="KW-1133">Transmembrane helix</keyword>
<dbReference type="RefSeq" id="XP_034096528.1">
    <property type="nucleotide sequence ID" value="XM_034240637.1"/>
</dbReference>
<evidence type="ECO:0000256" key="1">
    <source>
        <dbReference type="SAM" id="Phobius"/>
    </source>
</evidence>
<dbReference type="Proteomes" id="UP000515161">
    <property type="component" value="Unplaced"/>
</dbReference>
<organism evidence="2 3">
    <name type="scientific">Gymnodraco acuticeps</name>
    <name type="common">Antarctic dragonfish</name>
    <dbReference type="NCBI Taxonomy" id="8218"/>
    <lineage>
        <taxon>Eukaryota</taxon>
        <taxon>Metazoa</taxon>
        <taxon>Chordata</taxon>
        <taxon>Craniata</taxon>
        <taxon>Vertebrata</taxon>
        <taxon>Euteleostomi</taxon>
        <taxon>Actinopterygii</taxon>
        <taxon>Neopterygii</taxon>
        <taxon>Teleostei</taxon>
        <taxon>Neoteleostei</taxon>
        <taxon>Acanthomorphata</taxon>
        <taxon>Eupercaria</taxon>
        <taxon>Perciformes</taxon>
        <taxon>Notothenioidei</taxon>
        <taxon>Bathydraconidae</taxon>
        <taxon>Gymnodraco</taxon>
    </lineage>
</organism>
<dbReference type="AlphaFoldDB" id="A0A6P8WBQ1"/>
<dbReference type="KEGG" id="gacu:117562758"/>
<evidence type="ECO:0000313" key="3">
    <source>
        <dbReference type="RefSeq" id="XP_034096528.1"/>
    </source>
</evidence>